<dbReference type="SUPFAM" id="SSF53474">
    <property type="entry name" value="alpha/beta-Hydrolases"/>
    <property type="match status" value="1"/>
</dbReference>
<gene>
    <name evidence="3" type="ORF">EDD40_1719</name>
</gene>
<feature type="domain" description="Dienelactone hydrolase" evidence="2">
    <location>
        <begin position="53"/>
        <end position="230"/>
    </location>
</feature>
<evidence type="ECO:0000259" key="2">
    <source>
        <dbReference type="Pfam" id="PF01738"/>
    </source>
</evidence>
<proteinExistence type="inferred from homology"/>
<comment type="similarity">
    <text evidence="1">Belongs to the AB hydrolase superfamily.</text>
</comment>
<keyword evidence="4" id="KW-1185">Reference proteome</keyword>
<dbReference type="InterPro" id="IPR002925">
    <property type="entry name" value="Dienelactn_hydro"/>
</dbReference>
<sequence length="246" mass="26198">MPVRGHTDGLPGYAGRTLFRLRVREQVNPEVMTRTGTMAVSVDAWGVDLAADLGVPPDPAGVVVFAHGSGSSRRSGRNQAVAESLRRDGYATLLLDLLTEREEREDRVTGRLRFDIGLLAERVAASVEWTSRAPATRGLPIGLFGASTGAAAALVAAAGTYLVRAVVSRGGRPDLAGRALSRVRAPTLLVVGGDDEEVLELNRAAAEELAVLWRLEVVEGATHLFVEPGALDQVAHLAGSWFRDFL</sequence>
<protein>
    <submittedName>
        <fullName evidence="3">Dienelactone hydrolase</fullName>
    </submittedName>
</protein>
<dbReference type="InterPro" id="IPR029058">
    <property type="entry name" value="AB_hydrolase_fold"/>
</dbReference>
<comment type="caution">
    <text evidence="3">The sequence shown here is derived from an EMBL/GenBank/DDBJ whole genome shotgun (WGS) entry which is preliminary data.</text>
</comment>
<dbReference type="Proteomes" id="UP000268727">
    <property type="component" value="Unassembled WGS sequence"/>
</dbReference>
<dbReference type="GO" id="GO:0016787">
    <property type="term" value="F:hydrolase activity"/>
    <property type="evidence" value="ECO:0007669"/>
    <property type="project" value="UniProtKB-KW"/>
</dbReference>
<name>A0A3N1H1U8_9PSEU</name>
<evidence type="ECO:0000313" key="3">
    <source>
        <dbReference type="EMBL" id="ROP36449.1"/>
    </source>
</evidence>
<organism evidence="3 4">
    <name type="scientific">Saccharothrix texasensis</name>
    <dbReference type="NCBI Taxonomy" id="103734"/>
    <lineage>
        <taxon>Bacteria</taxon>
        <taxon>Bacillati</taxon>
        <taxon>Actinomycetota</taxon>
        <taxon>Actinomycetes</taxon>
        <taxon>Pseudonocardiales</taxon>
        <taxon>Pseudonocardiaceae</taxon>
        <taxon>Saccharothrix</taxon>
    </lineage>
</organism>
<evidence type="ECO:0000313" key="4">
    <source>
        <dbReference type="Proteomes" id="UP000268727"/>
    </source>
</evidence>
<reference evidence="3 4" key="1">
    <citation type="submission" date="2018-11" db="EMBL/GenBank/DDBJ databases">
        <title>Sequencing the genomes of 1000 actinobacteria strains.</title>
        <authorList>
            <person name="Klenk H.-P."/>
        </authorList>
    </citation>
    <scope>NUCLEOTIDE SEQUENCE [LARGE SCALE GENOMIC DNA]</scope>
    <source>
        <strain evidence="3 4">DSM 44231</strain>
    </source>
</reference>
<dbReference type="Gene3D" id="3.40.50.1820">
    <property type="entry name" value="alpha/beta hydrolase"/>
    <property type="match status" value="1"/>
</dbReference>
<dbReference type="PANTHER" id="PTHR22946">
    <property type="entry name" value="DIENELACTONE HYDROLASE DOMAIN-CONTAINING PROTEIN-RELATED"/>
    <property type="match status" value="1"/>
</dbReference>
<accession>A0A3N1H1U8</accession>
<dbReference type="InterPro" id="IPR050261">
    <property type="entry name" value="FrsA_esterase"/>
</dbReference>
<dbReference type="EMBL" id="RJKM01000001">
    <property type="protein sequence ID" value="ROP36449.1"/>
    <property type="molecule type" value="Genomic_DNA"/>
</dbReference>
<dbReference type="AlphaFoldDB" id="A0A3N1H1U8"/>
<dbReference type="Pfam" id="PF01738">
    <property type="entry name" value="DLH"/>
    <property type="match status" value="1"/>
</dbReference>
<keyword evidence="3" id="KW-0378">Hydrolase</keyword>
<evidence type="ECO:0000256" key="1">
    <source>
        <dbReference type="ARBA" id="ARBA00008645"/>
    </source>
</evidence>